<dbReference type="EMBL" id="KN831949">
    <property type="protein sequence ID" value="KIO11574.1"/>
    <property type="molecule type" value="Genomic_DNA"/>
</dbReference>
<sequence>MSEVVTALTILARHATAASKGCNFASHVDPYPLLHHCGPQCPCLSYRGNVKKRVIACGRSGVKKGRAWTARSRYRDRSIILCFRLLRPGCIRDIRSAKMLSLSASHHEVSWVLEISMLTGLCTRMT</sequence>
<gene>
    <name evidence="1" type="ORF">M404DRAFT_994323</name>
</gene>
<reference evidence="1 2" key="1">
    <citation type="submission" date="2014-04" db="EMBL/GenBank/DDBJ databases">
        <authorList>
            <consortium name="DOE Joint Genome Institute"/>
            <person name="Kuo A."/>
            <person name="Kohler A."/>
            <person name="Costa M.D."/>
            <person name="Nagy L.G."/>
            <person name="Floudas D."/>
            <person name="Copeland A."/>
            <person name="Barry K.W."/>
            <person name="Cichocki N."/>
            <person name="Veneault-Fourrey C."/>
            <person name="LaButti K."/>
            <person name="Lindquist E.A."/>
            <person name="Lipzen A."/>
            <person name="Lundell T."/>
            <person name="Morin E."/>
            <person name="Murat C."/>
            <person name="Sun H."/>
            <person name="Tunlid A."/>
            <person name="Henrissat B."/>
            <person name="Grigoriev I.V."/>
            <person name="Hibbett D.S."/>
            <person name="Martin F."/>
            <person name="Nordberg H.P."/>
            <person name="Cantor M.N."/>
            <person name="Hua S.X."/>
        </authorList>
    </citation>
    <scope>NUCLEOTIDE SEQUENCE [LARGE SCALE GENOMIC DNA]</scope>
    <source>
        <strain evidence="1 2">Marx 270</strain>
    </source>
</reference>
<dbReference type="HOGENOM" id="CLU_1982478_0_0_1"/>
<dbReference type="InParanoid" id="A0A0C3PSE8"/>
<reference evidence="2" key="2">
    <citation type="submission" date="2015-01" db="EMBL/GenBank/DDBJ databases">
        <title>Evolutionary Origins and Diversification of the Mycorrhizal Mutualists.</title>
        <authorList>
            <consortium name="DOE Joint Genome Institute"/>
            <consortium name="Mycorrhizal Genomics Consortium"/>
            <person name="Kohler A."/>
            <person name="Kuo A."/>
            <person name="Nagy L.G."/>
            <person name="Floudas D."/>
            <person name="Copeland A."/>
            <person name="Barry K.W."/>
            <person name="Cichocki N."/>
            <person name="Veneault-Fourrey C."/>
            <person name="LaButti K."/>
            <person name="Lindquist E.A."/>
            <person name="Lipzen A."/>
            <person name="Lundell T."/>
            <person name="Morin E."/>
            <person name="Murat C."/>
            <person name="Riley R."/>
            <person name="Ohm R."/>
            <person name="Sun H."/>
            <person name="Tunlid A."/>
            <person name="Henrissat B."/>
            <person name="Grigoriev I.V."/>
            <person name="Hibbett D.S."/>
            <person name="Martin F."/>
        </authorList>
    </citation>
    <scope>NUCLEOTIDE SEQUENCE [LARGE SCALE GENOMIC DNA]</scope>
    <source>
        <strain evidence="2">Marx 270</strain>
    </source>
</reference>
<protein>
    <submittedName>
        <fullName evidence="1">Uncharacterized protein</fullName>
    </submittedName>
</protein>
<dbReference type="Proteomes" id="UP000054217">
    <property type="component" value="Unassembled WGS sequence"/>
</dbReference>
<organism evidence="1 2">
    <name type="scientific">Pisolithus tinctorius Marx 270</name>
    <dbReference type="NCBI Taxonomy" id="870435"/>
    <lineage>
        <taxon>Eukaryota</taxon>
        <taxon>Fungi</taxon>
        <taxon>Dikarya</taxon>
        <taxon>Basidiomycota</taxon>
        <taxon>Agaricomycotina</taxon>
        <taxon>Agaricomycetes</taxon>
        <taxon>Agaricomycetidae</taxon>
        <taxon>Boletales</taxon>
        <taxon>Sclerodermatineae</taxon>
        <taxon>Pisolithaceae</taxon>
        <taxon>Pisolithus</taxon>
    </lineage>
</organism>
<name>A0A0C3PSE8_PISTI</name>
<keyword evidence="2" id="KW-1185">Reference proteome</keyword>
<proteinExistence type="predicted"/>
<dbReference type="AlphaFoldDB" id="A0A0C3PSE8"/>
<accession>A0A0C3PSE8</accession>
<evidence type="ECO:0000313" key="1">
    <source>
        <dbReference type="EMBL" id="KIO11574.1"/>
    </source>
</evidence>
<evidence type="ECO:0000313" key="2">
    <source>
        <dbReference type="Proteomes" id="UP000054217"/>
    </source>
</evidence>